<name>A0ABS0C1I9_9NOCA</name>
<reference evidence="4 5" key="1">
    <citation type="submission" date="2020-10" db="EMBL/GenBank/DDBJ databases">
        <title>Identification of Nocardia species via Next-generation sequencing and recognition of intraspecies genetic diversity.</title>
        <authorList>
            <person name="Li P."/>
            <person name="Li P."/>
            <person name="Lu B."/>
        </authorList>
    </citation>
    <scope>NUCLEOTIDE SEQUENCE [LARGE SCALE GENOMIC DNA]</scope>
    <source>
        <strain evidence="4 5">N-11</strain>
    </source>
</reference>
<dbReference type="InterPro" id="IPR050109">
    <property type="entry name" value="HTH-type_TetR-like_transc_reg"/>
</dbReference>
<dbReference type="PROSITE" id="PS50977">
    <property type="entry name" value="HTH_TETR_2"/>
    <property type="match status" value="1"/>
</dbReference>
<dbReference type="Proteomes" id="UP000807309">
    <property type="component" value="Unassembled WGS sequence"/>
</dbReference>
<sequence>MRSTSELREAIMTAARDEFARYGLAGARIDRIAHAAHASKERLYAHFGDKAALFREVADRDGAEFFQIVTLEPDDVPEFVGKLYDLARQRPDFLRMITWAHLEGLTLDEPRAAGKPIPAQTLAAIEQAQQRNLVDPVWDPLELLVMLFGIGLSWAQWPDPTALTDNPAVIAHRRASAVEAAARVIRPRTG</sequence>
<evidence type="ECO:0000313" key="4">
    <source>
        <dbReference type="EMBL" id="MBF6224224.1"/>
    </source>
</evidence>
<accession>A0ABS0C1I9</accession>
<dbReference type="SUPFAM" id="SSF48498">
    <property type="entry name" value="Tetracyclin repressor-like, C-terminal domain"/>
    <property type="match status" value="1"/>
</dbReference>
<dbReference type="Pfam" id="PF00440">
    <property type="entry name" value="TetR_N"/>
    <property type="match status" value="1"/>
</dbReference>
<dbReference type="PANTHER" id="PTHR30328">
    <property type="entry name" value="TRANSCRIPTIONAL REPRESSOR"/>
    <property type="match status" value="1"/>
</dbReference>
<dbReference type="InterPro" id="IPR041467">
    <property type="entry name" value="Sco4008_C"/>
</dbReference>
<proteinExistence type="predicted"/>
<dbReference type="SUPFAM" id="SSF46689">
    <property type="entry name" value="Homeodomain-like"/>
    <property type="match status" value="1"/>
</dbReference>
<dbReference type="Pfam" id="PF17926">
    <property type="entry name" value="TetR_C_21"/>
    <property type="match status" value="1"/>
</dbReference>
<dbReference type="InterPro" id="IPR001647">
    <property type="entry name" value="HTH_TetR"/>
</dbReference>
<keyword evidence="5" id="KW-1185">Reference proteome</keyword>
<evidence type="ECO:0000256" key="2">
    <source>
        <dbReference type="PROSITE-ProRule" id="PRU00335"/>
    </source>
</evidence>
<keyword evidence="1 2" id="KW-0238">DNA-binding</keyword>
<protein>
    <submittedName>
        <fullName evidence="4">TetR family transcriptional regulator</fullName>
    </submittedName>
</protein>
<evidence type="ECO:0000313" key="5">
    <source>
        <dbReference type="Proteomes" id="UP000807309"/>
    </source>
</evidence>
<organism evidence="4 5">
    <name type="scientific">Nocardia abscessus</name>
    <dbReference type="NCBI Taxonomy" id="120957"/>
    <lineage>
        <taxon>Bacteria</taxon>
        <taxon>Bacillati</taxon>
        <taxon>Actinomycetota</taxon>
        <taxon>Actinomycetes</taxon>
        <taxon>Mycobacteriales</taxon>
        <taxon>Nocardiaceae</taxon>
        <taxon>Nocardia</taxon>
    </lineage>
</organism>
<dbReference type="Gene3D" id="1.10.357.10">
    <property type="entry name" value="Tetracycline Repressor, domain 2"/>
    <property type="match status" value="1"/>
</dbReference>
<dbReference type="InterPro" id="IPR036271">
    <property type="entry name" value="Tet_transcr_reg_TetR-rel_C_sf"/>
</dbReference>
<dbReference type="InterPro" id="IPR009057">
    <property type="entry name" value="Homeodomain-like_sf"/>
</dbReference>
<dbReference type="RefSeq" id="WP_195031583.1">
    <property type="nucleotide sequence ID" value="NZ_JADLRE010000002.1"/>
</dbReference>
<dbReference type="EMBL" id="JADLRE010000002">
    <property type="protein sequence ID" value="MBF6224224.1"/>
    <property type="molecule type" value="Genomic_DNA"/>
</dbReference>
<gene>
    <name evidence="4" type="ORF">IU470_03700</name>
</gene>
<feature type="DNA-binding region" description="H-T-H motif" evidence="2">
    <location>
        <begin position="28"/>
        <end position="47"/>
    </location>
</feature>
<evidence type="ECO:0000256" key="1">
    <source>
        <dbReference type="ARBA" id="ARBA00023125"/>
    </source>
</evidence>
<dbReference type="PANTHER" id="PTHR30328:SF54">
    <property type="entry name" value="HTH-TYPE TRANSCRIPTIONAL REPRESSOR SCO4008"/>
    <property type="match status" value="1"/>
</dbReference>
<comment type="caution">
    <text evidence="4">The sequence shown here is derived from an EMBL/GenBank/DDBJ whole genome shotgun (WGS) entry which is preliminary data.</text>
</comment>
<evidence type="ECO:0000259" key="3">
    <source>
        <dbReference type="PROSITE" id="PS50977"/>
    </source>
</evidence>
<feature type="domain" description="HTH tetR-type" evidence="3">
    <location>
        <begin position="5"/>
        <end position="65"/>
    </location>
</feature>